<evidence type="ECO:0000256" key="1">
    <source>
        <dbReference type="SAM" id="SignalP"/>
    </source>
</evidence>
<accession>A0ABW4S7C9</accession>
<sequence length="127" mass="13979">MRLPLTICLIAPLALAACSNARERCINAATEELRVINALVAETEVNLDRGYTLIREPGVRTGMHFCLSPTNPFTFCSTTQPTVTDRPTAIDIRAEERKLAQLRAKQSELTVRAASSIAACDQQHGRR</sequence>
<dbReference type="Proteomes" id="UP001597353">
    <property type="component" value="Unassembled WGS sequence"/>
</dbReference>
<dbReference type="PROSITE" id="PS51257">
    <property type="entry name" value="PROKAR_LIPOPROTEIN"/>
    <property type="match status" value="1"/>
</dbReference>
<keyword evidence="3" id="KW-1185">Reference proteome</keyword>
<organism evidence="2 3">
    <name type="scientific">Halodurantibacterium flavum</name>
    <dbReference type="NCBI Taxonomy" id="1382802"/>
    <lineage>
        <taxon>Bacteria</taxon>
        <taxon>Pseudomonadati</taxon>
        <taxon>Pseudomonadota</taxon>
        <taxon>Alphaproteobacteria</taxon>
        <taxon>Rhodobacterales</taxon>
        <taxon>Paracoccaceae</taxon>
        <taxon>Halodurantibacterium</taxon>
    </lineage>
</organism>
<comment type="caution">
    <text evidence="2">The sequence shown here is derived from an EMBL/GenBank/DDBJ whole genome shotgun (WGS) entry which is preliminary data.</text>
</comment>
<protein>
    <recommendedName>
        <fullName evidence="4">Lipoprotein</fullName>
    </recommendedName>
</protein>
<reference evidence="3" key="1">
    <citation type="journal article" date="2019" name="Int. J. Syst. Evol. Microbiol.">
        <title>The Global Catalogue of Microorganisms (GCM) 10K type strain sequencing project: providing services to taxonomists for standard genome sequencing and annotation.</title>
        <authorList>
            <consortium name="The Broad Institute Genomics Platform"/>
            <consortium name="The Broad Institute Genome Sequencing Center for Infectious Disease"/>
            <person name="Wu L."/>
            <person name="Ma J."/>
        </authorList>
    </citation>
    <scope>NUCLEOTIDE SEQUENCE [LARGE SCALE GENOMIC DNA]</scope>
    <source>
        <strain evidence="3">CGMCC 4.7242</strain>
    </source>
</reference>
<evidence type="ECO:0008006" key="4">
    <source>
        <dbReference type="Google" id="ProtNLM"/>
    </source>
</evidence>
<proteinExistence type="predicted"/>
<dbReference type="RefSeq" id="WP_390263075.1">
    <property type="nucleotide sequence ID" value="NZ_JBHUGH010000010.1"/>
</dbReference>
<evidence type="ECO:0000313" key="3">
    <source>
        <dbReference type="Proteomes" id="UP001597353"/>
    </source>
</evidence>
<evidence type="ECO:0000313" key="2">
    <source>
        <dbReference type="EMBL" id="MFD1913346.1"/>
    </source>
</evidence>
<feature type="signal peptide" evidence="1">
    <location>
        <begin position="1"/>
        <end position="16"/>
    </location>
</feature>
<gene>
    <name evidence="2" type="ORF">ACFSGJ_14105</name>
</gene>
<keyword evidence="1" id="KW-0732">Signal</keyword>
<name>A0ABW4S7C9_9RHOB</name>
<dbReference type="EMBL" id="JBHUGH010000010">
    <property type="protein sequence ID" value="MFD1913346.1"/>
    <property type="molecule type" value="Genomic_DNA"/>
</dbReference>
<feature type="chain" id="PRO_5046243912" description="Lipoprotein" evidence="1">
    <location>
        <begin position="17"/>
        <end position="127"/>
    </location>
</feature>